<sequence length="20" mass="2464">MCAVLVLYWLVWFLRSHDIV</sequence>
<dbReference type="EMBL" id="GGEC01084297">
    <property type="protein sequence ID" value="MBX64781.1"/>
    <property type="molecule type" value="Transcribed_RNA"/>
</dbReference>
<protein>
    <submittedName>
        <fullName evidence="1">Uncharacterized protein</fullName>
    </submittedName>
</protein>
<dbReference type="AlphaFoldDB" id="A0A2P2QCR6"/>
<accession>A0A2P2QCR6</accession>
<name>A0A2P2QCR6_RHIMU</name>
<organism evidence="1">
    <name type="scientific">Rhizophora mucronata</name>
    <name type="common">Asiatic mangrove</name>
    <dbReference type="NCBI Taxonomy" id="61149"/>
    <lineage>
        <taxon>Eukaryota</taxon>
        <taxon>Viridiplantae</taxon>
        <taxon>Streptophyta</taxon>
        <taxon>Embryophyta</taxon>
        <taxon>Tracheophyta</taxon>
        <taxon>Spermatophyta</taxon>
        <taxon>Magnoliopsida</taxon>
        <taxon>eudicotyledons</taxon>
        <taxon>Gunneridae</taxon>
        <taxon>Pentapetalae</taxon>
        <taxon>rosids</taxon>
        <taxon>fabids</taxon>
        <taxon>Malpighiales</taxon>
        <taxon>Rhizophoraceae</taxon>
        <taxon>Rhizophora</taxon>
    </lineage>
</organism>
<evidence type="ECO:0000313" key="1">
    <source>
        <dbReference type="EMBL" id="MBX64781.1"/>
    </source>
</evidence>
<reference evidence="1" key="1">
    <citation type="submission" date="2018-02" db="EMBL/GenBank/DDBJ databases">
        <title>Rhizophora mucronata_Transcriptome.</title>
        <authorList>
            <person name="Meera S.P."/>
            <person name="Sreeshan A."/>
            <person name="Augustine A."/>
        </authorList>
    </citation>
    <scope>NUCLEOTIDE SEQUENCE</scope>
    <source>
        <tissue evidence="1">Leaf</tissue>
    </source>
</reference>
<proteinExistence type="predicted"/>